<feature type="domain" description="Response regulatory" evidence="7">
    <location>
        <begin position="612"/>
        <end position="736"/>
    </location>
</feature>
<dbReference type="CDD" id="cd16922">
    <property type="entry name" value="HATPase_EvgS-ArcB-TorS-like"/>
    <property type="match status" value="1"/>
</dbReference>
<keyword evidence="9" id="KW-0808">Transferase</keyword>
<organism evidence="9 10">
    <name type="scientific">Bradyrhizobium canariense</name>
    <dbReference type="NCBI Taxonomy" id="255045"/>
    <lineage>
        <taxon>Bacteria</taxon>
        <taxon>Pseudomonadati</taxon>
        <taxon>Pseudomonadota</taxon>
        <taxon>Alphaproteobacteria</taxon>
        <taxon>Hyphomicrobiales</taxon>
        <taxon>Nitrobacteraceae</taxon>
        <taxon>Bradyrhizobium</taxon>
    </lineage>
</organism>
<dbReference type="SUPFAM" id="SSF55785">
    <property type="entry name" value="PYP-like sensor domain (PAS domain)"/>
    <property type="match status" value="1"/>
</dbReference>
<sequence>MAMGRTFRIKVRMRRFRRQHPRIAFAIRSFMIFSATFGGAYGFVSGSRSETSGYDPNAFAIGVSFLFALACLGLATLSMRLRFVNKRMRALAAHNETLIDRNWELKEAEERARSLFEQQGDLIVLRDTSGCITFANDAYCALAGQARGALVGTRFDFAVLEQGDSARESNGTRIHDQKIATPLGARWIAWREGYVRLDAGQPAELQSVGRDVTDRTETERALSDARDQADAANRAKSRFLAMASHEIRTPLNGIIGMGGLLLDTTLTPEQSTYAKAVKTSGEALVALIEELLDYSKIEAGKLDLEQRPFSLSALIEDITELLAPRAQAKQLEIAAYVDERLPLEVVGDAARLRQVLLNLAGNAIKFTASGGVALIVEPGIWPNEISFLVRDTGIGIAADAQQRIFREFEQADERVARTYGGTGLGLAISERIVKRMGGRITLTSEPGKGSTFEVAIPLAPAHAGAEQTAFPVPDLTGKSILLIADGIEASLIARRLERWGGQTCMVTDVAVAEALLPERSWHSVLIDRALGAATADRLGEAARSHATQRLVLLTSGSRHEKLSPAFTGFLVKPLRAASLAARLTLPPEVASPDLAPEPSAPSTAAVPAKGLSVLVAEDNEINALLMRSLLTKLGHRVVIAINGEAALESWLGAASAGTPYDLVLMDIQMPQLDGIGTTKRIRAHEAARGGHHTPILALTANTLVEDRYACFEAGMNGFLIKPLDREKLEEALAGLAAARQLAV</sequence>
<proteinExistence type="predicted"/>
<dbReference type="InterPro" id="IPR011006">
    <property type="entry name" value="CheY-like_superfamily"/>
</dbReference>
<dbReference type="EC" id="2.7.13.3" evidence="2"/>
<feature type="modified residue" description="4-aspartylphosphate" evidence="4">
    <location>
        <position position="666"/>
    </location>
</feature>
<evidence type="ECO:0000259" key="6">
    <source>
        <dbReference type="PROSITE" id="PS50109"/>
    </source>
</evidence>
<dbReference type="Pfam" id="PF02518">
    <property type="entry name" value="HATPase_c"/>
    <property type="match status" value="1"/>
</dbReference>
<protein>
    <recommendedName>
        <fullName evidence="2">histidine kinase</fullName>
        <ecNumber evidence="2">2.7.13.3</ecNumber>
    </recommendedName>
</protein>
<evidence type="ECO:0000313" key="10">
    <source>
        <dbReference type="Proteomes" id="UP000193553"/>
    </source>
</evidence>
<dbReference type="FunFam" id="1.10.287.130:FF:000158">
    <property type="entry name" value="Hybrid sensor histidine kinase/response regulator"/>
    <property type="match status" value="1"/>
</dbReference>
<accession>A0A1X3FTD7</accession>
<dbReference type="AlphaFoldDB" id="A0A1X3FTD7"/>
<dbReference type="SMART" id="SM00387">
    <property type="entry name" value="HATPase_c"/>
    <property type="match status" value="1"/>
</dbReference>
<evidence type="ECO:0000256" key="3">
    <source>
        <dbReference type="ARBA" id="ARBA00022553"/>
    </source>
</evidence>
<dbReference type="NCBIfam" id="TIGR00229">
    <property type="entry name" value="sensory_box"/>
    <property type="match status" value="1"/>
</dbReference>
<dbReference type="PROSITE" id="PS50110">
    <property type="entry name" value="RESPONSE_REGULATORY"/>
    <property type="match status" value="1"/>
</dbReference>
<dbReference type="InterPro" id="IPR003594">
    <property type="entry name" value="HATPase_dom"/>
</dbReference>
<keyword evidence="5" id="KW-1133">Transmembrane helix</keyword>
<evidence type="ECO:0000256" key="5">
    <source>
        <dbReference type="SAM" id="Phobius"/>
    </source>
</evidence>
<dbReference type="Gene3D" id="3.30.450.20">
    <property type="entry name" value="PAS domain"/>
    <property type="match status" value="1"/>
</dbReference>
<dbReference type="PROSITE" id="PS50112">
    <property type="entry name" value="PAS"/>
    <property type="match status" value="1"/>
</dbReference>
<dbReference type="Gene3D" id="1.10.287.130">
    <property type="match status" value="1"/>
</dbReference>
<dbReference type="CDD" id="cd17546">
    <property type="entry name" value="REC_hyHK_CKI1_RcsC-like"/>
    <property type="match status" value="1"/>
</dbReference>
<dbReference type="InterPro" id="IPR036097">
    <property type="entry name" value="HisK_dim/P_sf"/>
</dbReference>
<dbReference type="PROSITE" id="PS50109">
    <property type="entry name" value="HIS_KIN"/>
    <property type="match status" value="1"/>
</dbReference>
<keyword evidence="3 4" id="KW-0597">Phosphoprotein</keyword>
<keyword evidence="9" id="KW-0418">Kinase</keyword>
<dbReference type="SMART" id="SM00448">
    <property type="entry name" value="REC"/>
    <property type="match status" value="1"/>
</dbReference>
<evidence type="ECO:0000259" key="7">
    <source>
        <dbReference type="PROSITE" id="PS50110"/>
    </source>
</evidence>
<comment type="catalytic activity">
    <reaction evidence="1">
        <text>ATP + protein L-histidine = ADP + protein N-phospho-L-histidine.</text>
        <dbReference type="EC" id="2.7.13.3"/>
    </reaction>
</comment>
<dbReference type="SUPFAM" id="SSF55874">
    <property type="entry name" value="ATPase domain of HSP90 chaperone/DNA topoisomerase II/histidine kinase"/>
    <property type="match status" value="1"/>
</dbReference>
<dbReference type="CDD" id="cd00130">
    <property type="entry name" value="PAS"/>
    <property type="match status" value="1"/>
</dbReference>
<feature type="domain" description="PAS" evidence="8">
    <location>
        <begin position="108"/>
        <end position="152"/>
    </location>
</feature>
<dbReference type="FunFam" id="3.30.565.10:FF:000078">
    <property type="entry name" value="Two-component sensor histidine kinase"/>
    <property type="match status" value="1"/>
</dbReference>
<dbReference type="Pfam" id="PF00072">
    <property type="entry name" value="Response_reg"/>
    <property type="match status" value="1"/>
</dbReference>
<dbReference type="InterPro" id="IPR035965">
    <property type="entry name" value="PAS-like_dom_sf"/>
</dbReference>
<dbReference type="SUPFAM" id="SSF47384">
    <property type="entry name" value="Homodimeric domain of signal transducing histidine kinase"/>
    <property type="match status" value="1"/>
</dbReference>
<dbReference type="InterPro" id="IPR001789">
    <property type="entry name" value="Sig_transdc_resp-reg_receiver"/>
</dbReference>
<evidence type="ECO:0000256" key="4">
    <source>
        <dbReference type="PROSITE-ProRule" id="PRU00169"/>
    </source>
</evidence>
<feature type="domain" description="Histidine kinase" evidence="6">
    <location>
        <begin position="242"/>
        <end position="460"/>
    </location>
</feature>
<evidence type="ECO:0000256" key="1">
    <source>
        <dbReference type="ARBA" id="ARBA00000085"/>
    </source>
</evidence>
<name>A0A1X3FTD7_9BRAD</name>
<evidence type="ECO:0000259" key="8">
    <source>
        <dbReference type="PROSITE" id="PS50112"/>
    </source>
</evidence>
<dbReference type="InterPro" id="IPR000014">
    <property type="entry name" value="PAS"/>
</dbReference>
<dbReference type="EMBL" id="NAFI01000172">
    <property type="protein sequence ID" value="OSJ10282.1"/>
    <property type="molecule type" value="Genomic_DNA"/>
</dbReference>
<dbReference type="PRINTS" id="PR00344">
    <property type="entry name" value="BCTRLSENSOR"/>
</dbReference>
<keyword evidence="5" id="KW-0472">Membrane</keyword>
<dbReference type="SMART" id="SM00091">
    <property type="entry name" value="PAS"/>
    <property type="match status" value="1"/>
</dbReference>
<evidence type="ECO:0000313" key="9">
    <source>
        <dbReference type="EMBL" id="OSJ10282.1"/>
    </source>
</evidence>
<dbReference type="Proteomes" id="UP000193553">
    <property type="component" value="Unassembled WGS sequence"/>
</dbReference>
<dbReference type="OrthoDB" id="9801651at2"/>
<gene>
    <name evidence="9" type="ORF">BSZ18_16440</name>
</gene>
<dbReference type="Pfam" id="PF00512">
    <property type="entry name" value="HisKA"/>
    <property type="match status" value="1"/>
</dbReference>
<dbReference type="InterPro" id="IPR004358">
    <property type="entry name" value="Sig_transdc_His_kin-like_C"/>
</dbReference>
<dbReference type="InterPro" id="IPR005467">
    <property type="entry name" value="His_kinase_dom"/>
</dbReference>
<dbReference type="Pfam" id="PF13188">
    <property type="entry name" value="PAS_8"/>
    <property type="match status" value="1"/>
</dbReference>
<dbReference type="Gene3D" id="3.40.50.2300">
    <property type="match status" value="1"/>
</dbReference>
<dbReference type="SUPFAM" id="SSF52172">
    <property type="entry name" value="CheY-like"/>
    <property type="match status" value="2"/>
</dbReference>
<dbReference type="STRING" id="255045.SAMN05444158_5203"/>
<dbReference type="SMART" id="SM00388">
    <property type="entry name" value="HisKA"/>
    <property type="match status" value="1"/>
</dbReference>
<dbReference type="Gene3D" id="3.30.565.10">
    <property type="entry name" value="Histidine kinase-like ATPase, C-terminal domain"/>
    <property type="match status" value="1"/>
</dbReference>
<dbReference type="CDD" id="cd00082">
    <property type="entry name" value="HisKA"/>
    <property type="match status" value="1"/>
</dbReference>
<comment type="caution">
    <text evidence="9">The sequence shown here is derived from an EMBL/GenBank/DDBJ whole genome shotgun (WGS) entry which is preliminary data.</text>
</comment>
<dbReference type="PANTHER" id="PTHR45339">
    <property type="entry name" value="HYBRID SIGNAL TRANSDUCTION HISTIDINE KINASE J"/>
    <property type="match status" value="1"/>
</dbReference>
<dbReference type="GO" id="GO:0000155">
    <property type="term" value="F:phosphorelay sensor kinase activity"/>
    <property type="evidence" value="ECO:0007669"/>
    <property type="project" value="InterPro"/>
</dbReference>
<keyword evidence="5" id="KW-0812">Transmembrane</keyword>
<evidence type="ECO:0000256" key="2">
    <source>
        <dbReference type="ARBA" id="ARBA00012438"/>
    </source>
</evidence>
<dbReference type="PANTHER" id="PTHR45339:SF5">
    <property type="entry name" value="HISTIDINE KINASE"/>
    <property type="match status" value="1"/>
</dbReference>
<feature type="transmembrane region" description="Helical" evidence="5">
    <location>
        <begin position="58"/>
        <end position="79"/>
    </location>
</feature>
<dbReference type="InterPro" id="IPR036890">
    <property type="entry name" value="HATPase_C_sf"/>
</dbReference>
<reference evidence="9 10" key="1">
    <citation type="submission" date="2017-03" db="EMBL/GenBank/DDBJ databases">
        <title>Whole genome sequences of fourteen strains of Bradyrhizobium canariense and one strain of Bradyrhizobium japonicum isolated from Lupinus (Papilionoideae: Genisteae) species in Algeria.</title>
        <authorList>
            <person name="Crovadore J."/>
            <person name="Chekireb D."/>
            <person name="Brachmann A."/>
            <person name="Chablais R."/>
            <person name="Cochard B."/>
            <person name="Lefort F."/>
        </authorList>
    </citation>
    <scope>NUCLEOTIDE SEQUENCE [LARGE SCALE GENOMIC DNA]</scope>
    <source>
        <strain evidence="9 10">UBMA195</strain>
    </source>
</reference>
<dbReference type="InterPro" id="IPR003661">
    <property type="entry name" value="HisK_dim/P_dom"/>
</dbReference>